<feature type="signal peptide" evidence="1">
    <location>
        <begin position="1"/>
        <end position="21"/>
    </location>
</feature>
<organism evidence="2 3">
    <name type="scientific">Paracoccus simplex</name>
    <dbReference type="NCBI Taxonomy" id="2086346"/>
    <lineage>
        <taxon>Bacteria</taxon>
        <taxon>Pseudomonadati</taxon>
        <taxon>Pseudomonadota</taxon>
        <taxon>Alphaproteobacteria</taxon>
        <taxon>Rhodobacterales</taxon>
        <taxon>Paracoccaceae</taxon>
        <taxon>Paracoccus</taxon>
    </lineage>
</organism>
<accession>A0ABV7RV98</accession>
<sequence>MIRTRRILIVLAGAALLGAMMQTVPDHNSVVQPFRSAVAAGGTGEARSFRARFTGLRLADRIAFRRFGRDLVRDSDGLFLIADIEAEARVASLQLDAVWQGASGRRYALSHRAEDIPRGLESRWFQPGLINRAIAVFELPEDEVAGGALVLTSGFTAAFDSALHLAPPAGPAERQPIIRFEP</sequence>
<evidence type="ECO:0000313" key="3">
    <source>
        <dbReference type="Proteomes" id="UP001595596"/>
    </source>
</evidence>
<evidence type="ECO:0000313" key="2">
    <source>
        <dbReference type="EMBL" id="MFC3567906.1"/>
    </source>
</evidence>
<name>A0ABV7RV98_9RHOB</name>
<dbReference type="Proteomes" id="UP001595596">
    <property type="component" value="Unassembled WGS sequence"/>
</dbReference>
<feature type="chain" id="PRO_5045180216" description="LPS export ABC transporter periplasmic protein LptC" evidence="1">
    <location>
        <begin position="22"/>
        <end position="182"/>
    </location>
</feature>
<keyword evidence="3" id="KW-1185">Reference proteome</keyword>
<reference evidence="3" key="1">
    <citation type="journal article" date="2019" name="Int. J. Syst. Evol. Microbiol.">
        <title>The Global Catalogue of Microorganisms (GCM) 10K type strain sequencing project: providing services to taxonomists for standard genome sequencing and annotation.</title>
        <authorList>
            <consortium name="The Broad Institute Genomics Platform"/>
            <consortium name="The Broad Institute Genome Sequencing Center for Infectious Disease"/>
            <person name="Wu L."/>
            <person name="Ma J."/>
        </authorList>
    </citation>
    <scope>NUCLEOTIDE SEQUENCE [LARGE SCALE GENOMIC DNA]</scope>
    <source>
        <strain evidence="3">VKM B-3226</strain>
    </source>
</reference>
<keyword evidence="1" id="KW-0732">Signal</keyword>
<gene>
    <name evidence="2" type="ORF">ACFOMP_00360</name>
</gene>
<evidence type="ECO:0000256" key="1">
    <source>
        <dbReference type="SAM" id="SignalP"/>
    </source>
</evidence>
<evidence type="ECO:0008006" key="4">
    <source>
        <dbReference type="Google" id="ProtNLM"/>
    </source>
</evidence>
<dbReference type="EMBL" id="JBHRXE010000001">
    <property type="protein sequence ID" value="MFC3567906.1"/>
    <property type="molecule type" value="Genomic_DNA"/>
</dbReference>
<comment type="caution">
    <text evidence="2">The sequence shown here is derived from an EMBL/GenBank/DDBJ whole genome shotgun (WGS) entry which is preliminary data.</text>
</comment>
<dbReference type="RefSeq" id="WP_379027394.1">
    <property type="nucleotide sequence ID" value="NZ_JBHRXE010000001.1"/>
</dbReference>
<protein>
    <recommendedName>
        <fullName evidence="4">LPS export ABC transporter periplasmic protein LptC</fullName>
    </recommendedName>
</protein>
<proteinExistence type="predicted"/>